<feature type="compositionally biased region" description="Polar residues" evidence="1">
    <location>
        <begin position="408"/>
        <end position="422"/>
    </location>
</feature>
<feature type="region of interest" description="Disordered" evidence="1">
    <location>
        <begin position="601"/>
        <end position="669"/>
    </location>
</feature>
<feature type="compositionally biased region" description="Polar residues" evidence="1">
    <location>
        <begin position="20"/>
        <end position="50"/>
    </location>
</feature>
<feature type="compositionally biased region" description="Basic and acidic residues" evidence="1">
    <location>
        <begin position="543"/>
        <end position="554"/>
    </location>
</feature>
<feature type="compositionally biased region" description="Basic and acidic residues" evidence="1">
    <location>
        <begin position="167"/>
        <end position="199"/>
    </location>
</feature>
<dbReference type="EMBL" id="QDEB01053015">
    <property type="protein sequence ID" value="RZC37399.1"/>
    <property type="molecule type" value="Genomic_DNA"/>
</dbReference>
<name>A0A482VY61_ASBVE</name>
<feature type="compositionally biased region" description="Basic and acidic residues" evidence="1">
    <location>
        <begin position="601"/>
        <end position="644"/>
    </location>
</feature>
<feature type="compositionally biased region" description="Polar residues" evidence="1">
    <location>
        <begin position="385"/>
        <end position="401"/>
    </location>
</feature>
<proteinExistence type="predicted"/>
<sequence>MVFNPPTYYPEFTSAKSKRCSTGSLTESTSPNNEETSQDLSQSETPNNVSDFNHVYNVIYPGFYFNGACQPQDVASQPEPKRMKKKRRRKLSRSKSVQDGTTSEYTDESSDEVFSDHQENSEKSAEEAQSEEKTVDAQKLLLNSLMKDNQDGDSIESLTEEAEDKNDEVKEEKETTQEEEKTEEKVEEKPEDGPKLKYDLKPDAEEFVPRAYRHPETIPMEPNVQFIKIPSNFVPLPIINPMSDFNGQNFNAFIPPGIPINFIPQNYINFIPSSFLNKMENVQPVKQVSEKVEEEIKETVEVPKNQIDIAKIVSKLEEAAKEQDNETLEEATEEKSNSDVPKPLVRKLNDSGRNFKRNRYQKIETKAPEEDKPEVGTKEPRKTAWKQTSSPKKETTPQNTIAPKPITRNYSDTLKKSQTAPPQQCERHERHMEKQKLNKATPKEIVKNHVTVEQNVQKMPNQWISVSNRKKRKNKNVEETEDFEEVEEADKEKNLFENYDVKELVDVIPPPPPSPPKEESKPMVDETPTPPSPPPLPVIESLPDVKEEKKERPKPAPKKKSKKNQKTVTKRVIIKDVDLSQEIEKEEIVEAKVEKVIEEEKKVEEKTEEAIEEKSKDLIEEKTEEVIDEKSQEVIEEKKETPEKKTKKKKKKVVKPAIVSSQSSSSTTLNVTDDSYDFLLESSLLNESQEKTNVEVSQELDKMIQRGMYSSLEEKIKSLNMESNDNFFKAIIHNISRESSVEKNSFSKTPDFTKILNSTTPLLKAKPVVADPKLGDFLGESTPKPALGGRNPADETQNENLYPITRAVKEWMTKTRETTPDVEILKSPSAIFREFGSDEQKNGDGNSLSAESLEGDTGVDEVTLYSFSREGSADLDDELTLKEGGNPDKTASSSVEEGEEVLDVYDSKYGKNEDYLRIKAEVEEEKRAKANFPKHGNLPYRAICCSIM</sequence>
<dbReference type="Proteomes" id="UP000292052">
    <property type="component" value="Unassembled WGS sequence"/>
</dbReference>
<feature type="compositionally biased region" description="Basic residues" evidence="1">
    <location>
        <begin position="82"/>
        <end position="93"/>
    </location>
</feature>
<feature type="region of interest" description="Disordered" evidence="1">
    <location>
        <begin position="68"/>
        <end position="135"/>
    </location>
</feature>
<feature type="compositionally biased region" description="Basic and acidic residues" evidence="1">
    <location>
        <begin position="114"/>
        <end position="135"/>
    </location>
</feature>
<accession>A0A482VY61</accession>
<evidence type="ECO:0000313" key="3">
    <source>
        <dbReference type="Proteomes" id="UP000292052"/>
    </source>
</evidence>
<reference evidence="2 3" key="1">
    <citation type="submission" date="2017-03" db="EMBL/GenBank/DDBJ databases">
        <title>Genome of the blue death feigning beetle - Asbolus verrucosus.</title>
        <authorList>
            <person name="Rider S.D."/>
        </authorList>
    </citation>
    <scope>NUCLEOTIDE SEQUENCE [LARGE SCALE GENOMIC DNA]</scope>
    <source>
        <strain evidence="2">Butters</strain>
        <tissue evidence="2">Head and leg muscle</tissue>
    </source>
</reference>
<feature type="region of interest" description="Disordered" evidence="1">
    <location>
        <begin position="323"/>
        <end position="571"/>
    </location>
</feature>
<dbReference type="AlphaFoldDB" id="A0A482VY61"/>
<feature type="compositionally biased region" description="Basic and acidic residues" evidence="1">
    <location>
        <begin position="490"/>
        <end position="505"/>
    </location>
</feature>
<dbReference type="OrthoDB" id="8197936at2759"/>
<gene>
    <name evidence="2" type="ORF">BDFB_009655</name>
</gene>
<feature type="compositionally biased region" description="Basic residues" evidence="1">
    <location>
        <begin position="555"/>
        <end position="569"/>
    </location>
</feature>
<feature type="compositionally biased region" description="Pro residues" evidence="1">
    <location>
        <begin position="528"/>
        <end position="537"/>
    </location>
</feature>
<keyword evidence="3" id="KW-1185">Reference proteome</keyword>
<feature type="compositionally biased region" description="Acidic residues" evidence="1">
    <location>
        <begin position="479"/>
        <end position="489"/>
    </location>
</feature>
<feature type="compositionally biased region" description="Basic and acidic residues" evidence="1">
    <location>
        <begin position="425"/>
        <end position="447"/>
    </location>
</feature>
<feature type="region of interest" description="Disordered" evidence="1">
    <location>
        <begin position="159"/>
        <end position="199"/>
    </location>
</feature>
<feature type="compositionally biased region" description="Basic residues" evidence="1">
    <location>
        <begin position="645"/>
        <end position="654"/>
    </location>
</feature>
<protein>
    <submittedName>
        <fullName evidence="2">Titin-like</fullName>
    </submittedName>
</protein>
<feature type="region of interest" description="Disordered" evidence="1">
    <location>
        <begin position="1"/>
        <end position="50"/>
    </location>
</feature>
<evidence type="ECO:0000313" key="2">
    <source>
        <dbReference type="EMBL" id="RZC37399.1"/>
    </source>
</evidence>
<feature type="compositionally biased region" description="Basic and acidic residues" evidence="1">
    <location>
        <begin position="361"/>
        <end position="382"/>
    </location>
</feature>
<evidence type="ECO:0000256" key="1">
    <source>
        <dbReference type="SAM" id="MobiDB-lite"/>
    </source>
</evidence>
<comment type="caution">
    <text evidence="2">The sequence shown here is derived from an EMBL/GenBank/DDBJ whole genome shotgun (WGS) entry which is preliminary data.</text>
</comment>
<feature type="compositionally biased region" description="Polar residues" evidence="1">
    <location>
        <begin position="451"/>
        <end position="467"/>
    </location>
</feature>
<feature type="region of interest" description="Disordered" evidence="1">
    <location>
        <begin position="836"/>
        <end position="901"/>
    </location>
</feature>
<organism evidence="2 3">
    <name type="scientific">Asbolus verrucosus</name>
    <name type="common">Desert ironclad beetle</name>
    <dbReference type="NCBI Taxonomy" id="1661398"/>
    <lineage>
        <taxon>Eukaryota</taxon>
        <taxon>Metazoa</taxon>
        <taxon>Ecdysozoa</taxon>
        <taxon>Arthropoda</taxon>
        <taxon>Hexapoda</taxon>
        <taxon>Insecta</taxon>
        <taxon>Pterygota</taxon>
        <taxon>Neoptera</taxon>
        <taxon>Endopterygota</taxon>
        <taxon>Coleoptera</taxon>
        <taxon>Polyphaga</taxon>
        <taxon>Cucujiformia</taxon>
        <taxon>Tenebrionidae</taxon>
        <taxon>Pimeliinae</taxon>
        <taxon>Asbolus</taxon>
    </lineage>
</organism>